<dbReference type="Proteomes" id="UP001174136">
    <property type="component" value="Unassembled WGS sequence"/>
</dbReference>
<feature type="region of interest" description="Disordered" evidence="1">
    <location>
        <begin position="486"/>
        <end position="519"/>
    </location>
</feature>
<feature type="compositionally biased region" description="Low complexity" evidence="1">
    <location>
        <begin position="346"/>
        <end position="356"/>
    </location>
</feature>
<feature type="region of interest" description="Disordered" evidence="1">
    <location>
        <begin position="317"/>
        <end position="368"/>
    </location>
</feature>
<evidence type="ECO:0008006" key="4">
    <source>
        <dbReference type="Google" id="ProtNLM"/>
    </source>
</evidence>
<evidence type="ECO:0000313" key="3">
    <source>
        <dbReference type="Proteomes" id="UP001174136"/>
    </source>
</evidence>
<name>A0AA47NPV0_MERPO</name>
<accession>A0AA47NPV0</accession>
<dbReference type="Gene3D" id="2.60.40.10">
    <property type="entry name" value="Immunoglobulins"/>
    <property type="match status" value="1"/>
</dbReference>
<evidence type="ECO:0000256" key="1">
    <source>
        <dbReference type="SAM" id="MobiDB-lite"/>
    </source>
</evidence>
<evidence type="ECO:0000313" key="2">
    <source>
        <dbReference type="EMBL" id="KAK0133846.1"/>
    </source>
</evidence>
<sequence length="530" mass="57499">MGSYPGPTFTLNTPFYVWCVVKLKPPQRPEVNGTTVSLLPEVPTIIVLKRRSIELHWKQEHQSWEDALVVKKNGKCDQERLCKVELDMETLEKGRTYQARTRIRPEEDEQIKSVWSDWSSVRTWVSPIGTIPAPGGIQWEALVTAAVGAVVVLSLAIVIRKTDREPWVYMVKKIRGSPLPNLDEFLGLDGKSQVWLKTDFTSKSHYTTQPDDISSVEVTNRYEQTFKAFSSYSNPTYPSPLNIPGFSSPCPQWKLEPCTTDSPYGPVGEESTGEPKENVDLLDIISRARIGSAGSMMTFCADYEKVVNVAAQRSSELWSPDSGVGHSEQEEQDSLDGCRDGGEGGDSQSDNGSQGSDSREEEEGEGSQFEKLLSDVALGAFLGQGSLEVCLEKVRLLEGQQCRAQSPDSGVGSGGEQVSQESLEDVDSPLCTARFTFPPLCDTCPQSSFIQTPSLFPGQGTRSSFSFSLGDGGASMTKTKHISIGSKGVKTAPLSPEPVLGPGREGRGAGPTGPGRGSREVALLLLGVAP</sequence>
<dbReference type="AlphaFoldDB" id="A0AA47NPV0"/>
<protein>
    <recommendedName>
        <fullName evidence="4">Interleukin-2 receptor subunit beta N-terminal domain-containing protein</fullName>
    </recommendedName>
</protein>
<dbReference type="EMBL" id="JAOPHQ010005810">
    <property type="protein sequence ID" value="KAK0133846.1"/>
    <property type="molecule type" value="Genomic_DNA"/>
</dbReference>
<comment type="caution">
    <text evidence="2">The sequence shown here is derived from an EMBL/GenBank/DDBJ whole genome shotgun (WGS) entry which is preliminary data.</text>
</comment>
<dbReference type="InterPro" id="IPR013783">
    <property type="entry name" value="Ig-like_fold"/>
</dbReference>
<gene>
    <name evidence="2" type="ORF">N1851_030623</name>
</gene>
<proteinExistence type="predicted"/>
<organism evidence="2 3">
    <name type="scientific">Merluccius polli</name>
    <name type="common">Benguela hake</name>
    <name type="synonym">Merluccius cadenati</name>
    <dbReference type="NCBI Taxonomy" id="89951"/>
    <lineage>
        <taxon>Eukaryota</taxon>
        <taxon>Metazoa</taxon>
        <taxon>Chordata</taxon>
        <taxon>Craniata</taxon>
        <taxon>Vertebrata</taxon>
        <taxon>Euteleostomi</taxon>
        <taxon>Actinopterygii</taxon>
        <taxon>Neopterygii</taxon>
        <taxon>Teleostei</taxon>
        <taxon>Neoteleostei</taxon>
        <taxon>Acanthomorphata</taxon>
        <taxon>Zeiogadaria</taxon>
        <taxon>Gadariae</taxon>
        <taxon>Gadiformes</taxon>
        <taxon>Gadoidei</taxon>
        <taxon>Merlucciidae</taxon>
        <taxon>Merluccius</taxon>
    </lineage>
</organism>
<keyword evidence="3" id="KW-1185">Reference proteome</keyword>
<reference evidence="2" key="1">
    <citation type="journal article" date="2023" name="Front. Mar. Sci.">
        <title>A new Merluccius polli reference genome to investigate the effects of global change in West African waters.</title>
        <authorList>
            <person name="Mateo J.L."/>
            <person name="Blanco-Fernandez C."/>
            <person name="Garcia-Vazquez E."/>
            <person name="Machado-Schiaffino G."/>
        </authorList>
    </citation>
    <scope>NUCLEOTIDE SEQUENCE</scope>
    <source>
        <strain evidence="2">C29</strain>
        <tissue evidence="2">Fin</tissue>
    </source>
</reference>